<gene>
    <name evidence="2" type="ORF">QNM18_08695</name>
</gene>
<feature type="transmembrane region" description="Helical" evidence="1">
    <location>
        <begin position="12"/>
        <end position="33"/>
    </location>
</feature>
<protein>
    <submittedName>
        <fullName evidence="2">DUF417 family protein</fullName>
    </submittedName>
</protein>
<dbReference type="InterPro" id="IPR007339">
    <property type="entry name" value="RclC-like"/>
</dbReference>
<evidence type="ECO:0000313" key="2">
    <source>
        <dbReference type="EMBL" id="MDK2595115.1"/>
    </source>
</evidence>
<reference evidence="2 3" key="1">
    <citation type="submission" date="2023-05" db="EMBL/GenBank/DDBJ databases">
        <title>Pseudoalteromonas ardens sp. nov., Pseudoalteromonas obscura sp. nov., and Pseudoalteromonas umbrosa sp. nov., isolated from the coral Montipora capitata.</title>
        <authorList>
            <person name="Thomas E.M."/>
            <person name="Smith E.M."/>
            <person name="Papke E."/>
            <person name="Shlafstein M.D."/>
            <person name="Oline D.K."/>
            <person name="Videau P."/>
            <person name="Saw J.H."/>
            <person name="Strangman W.K."/>
            <person name="Ushijima B."/>
        </authorList>
    </citation>
    <scope>NUCLEOTIDE SEQUENCE [LARGE SCALE GENOMIC DNA]</scope>
    <source>
        <strain evidence="2 3">P94</strain>
    </source>
</reference>
<dbReference type="Proteomes" id="UP001231915">
    <property type="component" value="Unassembled WGS sequence"/>
</dbReference>
<keyword evidence="3" id="KW-1185">Reference proteome</keyword>
<dbReference type="Pfam" id="PF04224">
    <property type="entry name" value="DUF417"/>
    <property type="match status" value="2"/>
</dbReference>
<dbReference type="PANTHER" id="PTHR40106">
    <property type="entry name" value="INNER MEMBRANE PROTEIN RCLC"/>
    <property type="match status" value="1"/>
</dbReference>
<keyword evidence="1" id="KW-1133">Transmembrane helix</keyword>
<accession>A0ABT7EJA6</accession>
<keyword evidence="1" id="KW-0472">Membrane</keyword>
<comment type="caution">
    <text evidence="2">The sequence shown here is derived from an EMBL/GenBank/DDBJ whole genome shotgun (WGS) entry which is preliminary data.</text>
</comment>
<sequence>MLTNSINSMHKIGQGTALLGVVLPLLLIGILKFTPTEVEALKPIINGTPWLTWLYALFGFEGASYFLGVFEIITATLLVMSVWSARAGIAGGAMGAMTFLVTVSTLLVLPIWEEKEGGFPYVNFLGQFLIKDVALLGISILVATHCFARLRARS</sequence>
<feature type="transmembrane region" description="Helical" evidence="1">
    <location>
        <begin position="124"/>
        <end position="148"/>
    </location>
</feature>
<dbReference type="InterPro" id="IPR016865">
    <property type="entry name" value="RclC"/>
</dbReference>
<proteinExistence type="predicted"/>
<feature type="transmembrane region" description="Helical" evidence="1">
    <location>
        <begin position="53"/>
        <end position="80"/>
    </location>
</feature>
<evidence type="ECO:0000313" key="3">
    <source>
        <dbReference type="Proteomes" id="UP001231915"/>
    </source>
</evidence>
<dbReference type="RefSeq" id="WP_284136924.1">
    <property type="nucleotide sequence ID" value="NZ_JASJUT010000003.1"/>
</dbReference>
<evidence type="ECO:0000256" key="1">
    <source>
        <dbReference type="SAM" id="Phobius"/>
    </source>
</evidence>
<dbReference type="EMBL" id="JASJUT010000003">
    <property type="protein sequence ID" value="MDK2595115.1"/>
    <property type="molecule type" value="Genomic_DNA"/>
</dbReference>
<keyword evidence="1" id="KW-0812">Transmembrane</keyword>
<dbReference type="PANTHER" id="PTHR40106:SF1">
    <property type="entry name" value="INNER MEMBRANE PROTEIN RCLC"/>
    <property type="match status" value="1"/>
</dbReference>
<name>A0ABT7EJA6_9GAMM</name>
<feature type="transmembrane region" description="Helical" evidence="1">
    <location>
        <begin position="87"/>
        <end position="112"/>
    </location>
</feature>
<dbReference type="PIRSF" id="PIRSF028065">
    <property type="entry name" value="UCP028065"/>
    <property type="match status" value="1"/>
</dbReference>
<organism evidence="2 3">
    <name type="scientific">Pseudoalteromonas obscura</name>
    <dbReference type="NCBI Taxonomy" id="3048491"/>
    <lineage>
        <taxon>Bacteria</taxon>
        <taxon>Pseudomonadati</taxon>
        <taxon>Pseudomonadota</taxon>
        <taxon>Gammaproteobacteria</taxon>
        <taxon>Alteromonadales</taxon>
        <taxon>Pseudoalteromonadaceae</taxon>
        <taxon>Pseudoalteromonas</taxon>
    </lineage>
</organism>